<evidence type="ECO:0000313" key="2">
    <source>
        <dbReference type="Proteomes" id="UP000050525"/>
    </source>
</evidence>
<organism evidence="1 2">
    <name type="scientific">Alligator mississippiensis</name>
    <name type="common">American alligator</name>
    <dbReference type="NCBI Taxonomy" id="8496"/>
    <lineage>
        <taxon>Eukaryota</taxon>
        <taxon>Metazoa</taxon>
        <taxon>Chordata</taxon>
        <taxon>Craniata</taxon>
        <taxon>Vertebrata</taxon>
        <taxon>Euteleostomi</taxon>
        <taxon>Archelosauria</taxon>
        <taxon>Archosauria</taxon>
        <taxon>Crocodylia</taxon>
        <taxon>Alligatoridae</taxon>
        <taxon>Alligatorinae</taxon>
        <taxon>Alligator</taxon>
    </lineage>
</organism>
<protein>
    <recommendedName>
        <fullName evidence="3">Endonuclease/exonuclease/phosphatase domain-containing protein</fullName>
    </recommendedName>
</protein>
<dbReference type="Proteomes" id="UP000050525">
    <property type="component" value="Unassembled WGS sequence"/>
</dbReference>
<evidence type="ECO:0008006" key="3">
    <source>
        <dbReference type="Google" id="ProtNLM"/>
    </source>
</evidence>
<dbReference type="SUPFAM" id="SSF56219">
    <property type="entry name" value="DNase I-like"/>
    <property type="match status" value="1"/>
</dbReference>
<evidence type="ECO:0000313" key="1">
    <source>
        <dbReference type="EMBL" id="KYO44728.1"/>
    </source>
</evidence>
<sequence length="290" mass="33256">MILRETFHVKKENLIYIWKWDNKVAGVTILLKGDTVHPLQHKEIVVDRLLQAPLETQGTAFELLAVYAPANREARGPFLERVAITMPTGYLVMLTEDFNCVINKKDRVSRGSGTGMDRSSRQLKQLVRDHSLVDTTEGAQGPREHFTQVDPAGSTKSRIDYVFLPTGWNSEKACCTPVCFSDHSLLTLRADLGRQLEKGRGVWKLNTNLLEDERTRHSYREHYTGWRTLQNLYQNQTERLKKSQEEVMTCLKDGGLEHWLKDSMLATADAFYQELYTEKPVDPEAMQLCL</sequence>
<proteinExistence type="predicted"/>
<dbReference type="InterPro" id="IPR036691">
    <property type="entry name" value="Endo/exonu/phosph_ase_sf"/>
</dbReference>
<reference evidence="1 2" key="1">
    <citation type="journal article" date="2012" name="Genome Biol.">
        <title>Sequencing three crocodilian genomes to illuminate the evolution of archosaurs and amniotes.</title>
        <authorList>
            <person name="St John J.A."/>
            <person name="Braun E.L."/>
            <person name="Isberg S.R."/>
            <person name="Miles L.G."/>
            <person name="Chong A.Y."/>
            <person name="Gongora J."/>
            <person name="Dalzell P."/>
            <person name="Moran C."/>
            <person name="Bed'hom B."/>
            <person name="Abzhanov A."/>
            <person name="Burgess S.C."/>
            <person name="Cooksey A.M."/>
            <person name="Castoe T.A."/>
            <person name="Crawford N.G."/>
            <person name="Densmore L.D."/>
            <person name="Drew J.C."/>
            <person name="Edwards S.V."/>
            <person name="Faircloth B.C."/>
            <person name="Fujita M.K."/>
            <person name="Greenwold M.J."/>
            <person name="Hoffmann F.G."/>
            <person name="Howard J.M."/>
            <person name="Iguchi T."/>
            <person name="Janes D.E."/>
            <person name="Khan S.Y."/>
            <person name="Kohno S."/>
            <person name="de Koning A.J."/>
            <person name="Lance S.L."/>
            <person name="McCarthy F.M."/>
            <person name="McCormack J.E."/>
            <person name="Merchant M.E."/>
            <person name="Peterson D.G."/>
            <person name="Pollock D.D."/>
            <person name="Pourmand N."/>
            <person name="Raney B.J."/>
            <person name="Roessler K.A."/>
            <person name="Sanford J.R."/>
            <person name="Sawyer R.H."/>
            <person name="Schmidt C.J."/>
            <person name="Triplett E.W."/>
            <person name="Tuberville T.D."/>
            <person name="Venegas-Anaya M."/>
            <person name="Howard J.T."/>
            <person name="Jarvis E.D."/>
            <person name="Guillette L.J.Jr."/>
            <person name="Glenn T.C."/>
            <person name="Green R.E."/>
            <person name="Ray D.A."/>
        </authorList>
    </citation>
    <scope>NUCLEOTIDE SEQUENCE [LARGE SCALE GENOMIC DNA]</scope>
    <source>
        <strain evidence="1">KSC_2009_1</strain>
    </source>
</reference>
<gene>
    <name evidence="1" type="ORF">Y1Q_0016842</name>
</gene>
<dbReference type="Gene3D" id="3.60.10.10">
    <property type="entry name" value="Endonuclease/exonuclease/phosphatase"/>
    <property type="match status" value="1"/>
</dbReference>
<keyword evidence="2" id="KW-1185">Reference proteome</keyword>
<dbReference type="EMBL" id="AKHW03000678">
    <property type="protein sequence ID" value="KYO44728.1"/>
    <property type="molecule type" value="Genomic_DNA"/>
</dbReference>
<comment type="caution">
    <text evidence="1">The sequence shown here is derived from an EMBL/GenBank/DDBJ whole genome shotgun (WGS) entry which is preliminary data.</text>
</comment>
<name>A0A151P6N7_ALLMI</name>
<accession>A0A151P6N7</accession>
<dbReference type="AlphaFoldDB" id="A0A151P6N7"/>